<evidence type="ECO:0000313" key="2">
    <source>
        <dbReference type="Proteomes" id="UP000544551"/>
    </source>
</evidence>
<comment type="caution">
    <text evidence="1">The sequence shown here is derived from an EMBL/GenBank/DDBJ whole genome shotgun (WGS) entry which is preliminary data.</text>
</comment>
<dbReference type="RefSeq" id="WP_168969866.1">
    <property type="nucleotide sequence ID" value="NZ_JABAFZ010000006.1"/>
</dbReference>
<name>A0AB36CL70_9CORY</name>
<protein>
    <submittedName>
        <fullName evidence="1">Uncharacterized protein</fullName>
    </submittedName>
</protein>
<organism evidence="1 2">
    <name type="scientific">Corynebacterium stationis</name>
    <dbReference type="NCBI Taxonomy" id="1705"/>
    <lineage>
        <taxon>Bacteria</taxon>
        <taxon>Bacillati</taxon>
        <taxon>Actinomycetota</taxon>
        <taxon>Actinomycetes</taxon>
        <taxon>Mycobacteriales</taxon>
        <taxon>Corynebacteriaceae</taxon>
        <taxon>Corynebacterium</taxon>
    </lineage>
</organism>
<dbReference type="AlphaFoldDB" id="A0AB36CL70"/>
<dbReference type="Proteomes" id="UP000544551">
    <property type="component" value="Unassembled WGS sequence"/>
</dbReference>
<reference evidence="1 2" key="1">
    <citation type="submission" date="2020-04" db="EMBL/GenBank/DDBJ databases">
        <authorList>
            <person name="Hitch T.C.A."/>
            <person name="Wylensek D."/>
            <person name="Clavel T."/>
        </authorList>
    </citation>
    <scope>NUCLEOTIDE SEQUENCE [LARGE SCALE GENOMIC DNA]</scope>
    <source>
        <strain evidence="1 2">BL-383-APC-3D</strain>
    </source>
</reference>
<sequence length="134" mass="15278">MRDIIKGTKQLLDGVTPGEWQAADSDIIEVNSNRFIATVSEYSGLDELSEEYANTRLIAAAPELAQALAEETYEYQVQTRTPRMPTWSAITDDTLQKWYPEDKYNDLIRSKQGSGWVEVRALRRRVSPPEVINE</sequence>
<gene>
    <name evidence="1" type="ORF">HF853_07900</name>
</gene>
<evidence type="ECO:0000313" key="1">
    <source>
        <dbReference type="EMBL" id="NME89589.1"/>
    </source>
</evidence>
<proteinExistence type="predicted"/>
<dbReference type="EMBL" id="JABAFZ010000006">
    <property type="protein sequence ID" value="NME89589.1"/>
    <property type="molecule type" value="Genomic_DNA"/>
</dbReference>
<accession>A0AB36CL70</accession>